<evidence type="ECO:0000256" key="10">
    <source>
        <dbReference type="ARBA" id="ARBA00023180"/>
    </source>
</evidence>
<keyword evidence="8" id="KW-0406">Ion transport</keyword>
<dbReference type="PROSITE" id="PS50283">
    <property type="entry name" value="NA_SOLUT_SYMP_3"/>
    <property type="match status" value="1"/>
</dbReference>
<evidence type="ECO:0000256" key="12">
    <source>
        <dbReference type="ARBA" id="ARBA00036099"/>
    </source>
</evidence>
<evidence type="ECO:0000256" key="6">
    <source>
        <dbReference type="ARBA" id="ARBA00022989"/>
    </source>
</evidence>
<feature type="transmembrane region" description="Helical" evidence="14">
    <location>
        <begin position="158"/>
        <end position="177"/>
    </location>
</feature>
<dbReference type="InterPro" id="IPR018212">
    <property type="entry name" value="Na/solute_symporter_CS"/>
</dbReference>
<evidence type="ECO:0000256" key="13">
    <source>
        <dbReference type="RuleBase" id="RU362091"/>
    </source>
</evidence>
<dbReference type="InterPro" id="IPR038377">
    <property type="entry name" value="Na/Glc_symporter_sf"/>
</dbReference>
<evidence type="ECO:0000256" key="2">
    <source>
        <dbReference type="ARBA" id="ARBA00006434"/>
    </source>
</evidence>
<keyword evidence="9 14" id="KW-0472">Membrane</keyword>
<feature type="transmembrane region" description="Helical" evidence="14">
    <location>
        <begin position="82"/>
        <end position="102"/>
    </location>
</feature>
<evidence type="ECO:0000256" key="8">
    <source>
        <dbReference type="ARBA" id="ARBA00023065"/>
    </source>
</evidence>
<feature type="transmembrane region" description="Helical" evidence="14">
    <location>
        <begin position="278"/>
        <end position="303"/>
    </location>
</feature>
<dbReference type="Proteomes" id="UP001642483">
    <property type="component" value="Unassembled WGS sequence"/>
</dbReference>
<comment type="caution">
    <text evidence="15">The sequence shown here is derived from an EMBL/GenBank/DDBJ whole genome shotgun (WGS) entry which is preliminary data.</text>
</comment>
<feature type="transmembrane region" description="Helical" evidence="14">
    <location>
        <begin position="13"/>
        <end position="32"/>
    </location>
</feature>
<feature type="transmembrane region" description="Helical" evidence="14">
    <location>
        <begin position="405"/>
        <end position="425"/>
    </location>
</feature>
<comment type="subcellular location">
    <subcellularLocation>
        <location evidence="1">Cell membrane</location>
        <topology evidence="1">Multi-pass membrane protein</topology>
    </subcellularLocation>
</comment>
<dbReference type="NCBIfam" id="TIGR00813">
    <property type="entry name" value="sss"/>
    <property type="match status" value="1"/>
</dbReference>
<evidence type="ECO:0000256" key="9">
    <source>
        <dbReference type="ARBA" id="ARBA00023136"/>
    </source>
</evidence>
<gene>
    <name evidence="15" type="ORF">CVLEPA_LOCUS27741</name>
</gene>
<keyword evidence="6 14" id="KW-1133">Transmembrane helix</keyword>
<keyword evidence="16" id="KW-1185">Reference proteome</keyword>
<feature type="transmembrane region" description="Helical" evidence="14">
    <location>
        <begin position="184"/>
        <end position="203"/>
    </location>
</feature>
<sequence>MDFSPKTFTVADYVVFALMLLVSTAIGIFYAIKDRKKQNTEEFLLGGRSMSAYPVAFSLSVGFMSAVLVLGTPSEVYRYGTMYIWILLSFVLMSTVTAEIYIPTFYNMQLTSVYEYLEKRFSRLIRIEGTLLYMLQTVLYIGIVIYAPALALNAVTGFNLWAAVVSTGIVCIVYSSLGGLKAVIWTDAIQAIIMLAGFLSIIIRGSVVMGGFENIWNKCLEGGRLELWKFDVDPRERHTAWNISFGAGFLFMALYAVNQGQVQRYLSCRSVKEAKKSIMLNNIGLTVLNVFAVMCGLILYAYYQDCDPISFGVLQKPDQLLPYLVLDIFQNYPGMPGLFIACVYSGSLSTVSTAITAMASVTVEDFVKPYFNWEDKTFTWVSRGLVVFYGGVCMLFAYLTSTLGHLLQAAISVLGLVGGPLLGLYTLGIIFPFANSWGAFVGTNAGLAAAIWVFIGSRNYQPSPDFLDELSYSTAMCPGNFTNITTAALTTTLPSPPQTQDNAPPEADLYGLSYMLYTVWGFCWTVGVGLLVSGITCGWYGRKGVDPRLIYPFFDHWVFKCLPESFKKAMRCGVQHDDEKKDDVELYSVTGLKENRATYLNPEFKCDKTEQADINGCSNF</sequence>
<feature type="transmembrane region" description="Helical" evidence="14">
    <location>
        <begin position="514"/>
        <end position="540"/>
    </location>
</feature>
<dbReference type="InterPro" id="IPR051163">
    <property type="entry name" value="Sodium:Solute_Symporter_SSF"/>
</dbReference>
<feature type="transmembrane region" description="Helical" evidence="14">
    <location>
        <begin position="239"/>
        <end position="257"/>
    </location>
</feature>
<feature type="transmembrane region" description="Helical" evidence="14">
    <location>
        <begin position="380"/>
        <end position="399"/>
    </location>
</feature>
<keyword evidence="4" id="KW-1003">Cell membrane</keyword>
<dbReference type="Gene3D" id="1.20.1730.10">
    <property type="entry name" value="Sodium/glucose cotransporter"/>
    <property type="match status" value="1"/>
</dbReference>
<evidence type="ECO:0000256" key="4">
    <source>
        <dbReference type="ARBA" id="ARBA00022475"/>
    </source>
</evidence>
<comment type="catalytic activity">
    <reaction evidence="12">
        <text>iodide(out) + 2 Na(+)(out) = iodide(in) + 2 Na(+)(in)</text>
        <dbReference type="Rhea" id="RHEA:71207"/>
        <dbReference type="ChEBI" id="CHEBI:16382"/>
        <dbReference type="ChEBI" id="CHEBI:29101"/>
    </reaction>
</comment>
<evidence type="ECO:0000256" key="1">
    <source>
        <dbReference type="ARBA" id="ARBA00004651"/>
    </source>
</evidence>
<evidence type="ECO:0000313" key="15">
    <source>
        <dbReference type="EMBL" id="CAK8694370.1"/>
    </source>
</evidence>
<accession>A0ABP0GRL2</accession>
<comment type="similarity">
    <text evidence="2 13">Belongs to the sodium:solute symporter (SSF) (TC 2.A.21) family.</text>
</comment>
<dbReference type="PANTHER" id="PTHR42985:SF45">
    <property type="entry name" value="SODIUM_IODIDE COTRANSPORTER-LIKE"/>
    <property type="match status" value="1"/>
</dbReference>
<evidence type="ECO:0000256" key="14">
    <source>
        <dbReference type="SAM" id="Phobius"/>
    </source>
</evidence>
<proteinExistence type="inferred from homology"/>
<evidence type="ECO:0000256" key="7">
    <source>
        <dbReference type="ARBA" id="ARBA00023053"/>
    </source>
</evidence>
<protein>
    <recommendedName>
        <fullName evidence="17">Sodium-coupled monocarboxylate transporter 1</fullName>
    </recommendedName>
</protein>
<dbReference type="InterPro" id="IPR001734">
    <property type="entry name" value="Na/solute_symporter"/>
</dbReference>
<name>A0ABP0GRL2_CLALP</name>
<evidence type="ECO:0000256" key="3">
    <source>
        <dbReference type="ARBA" id="ARBA00022448"/>
    </source>
</evidence>
<keyword evidence="7" id="KW-0915">Sodium</keyword>
<feature type="transmembrane region" description="Helical" evidence="14">
    <location>
        <begin position="437"/>
        <end position="455"/>
    </location>
</feature>
<evidence type="ECO:0008006" key="17">
    <source>
        <dbReference type="Google" id="ProtNLM"/>
    </source>
</evidence>
<feature type="transmembrane region" description="Helical" evidence="14">
    <location>
        <begin position="130"/>
        <end position="152"/>
    </location>
</feature>
<keyword evidence="5 14" id="KW-0812">Transmembrane</keyword>
<dbReference type="PANTHER" id="PTHR42985">
    <property type="entry name" value="SODIUM-COUPLED MONOCARBOXYLATE TRANSPORTER"/>
    <property type="match status" value="1"/>
</dbReference>
<dbReference type="CDD" id="cd11492">
    <property type="entry name" value="SLC5sbd_NIS-SMVT"/>
    <property type="match status" value="1"/>
</dbReference>
<evidence type="ECO:0000256" key="5">
    <source>
        <dbReference type="ARBA" id="ARBA00022692"/>
    </source>
</evidence>
<keyword evidence="11" id="KW-0739">Sodium transport</keyword>
<dbReference type="PROSITE" id="PS00456">
    <property type="entry name" value="NA_SOLUT_SYMP_1"/>
    <property type="match status" value="1"/>
</dbReference>
<dbReference type="EMBL" id="CAWYQH010000141">
    <property type="protein sequence ID" value="CAK8694370.1"/>
    <property type="molecule type" value="Genomic_DNA"/>
</dbReference>
<evidence type="ECO:0000313" key="16">
    <source>
        <dbReference type="Proteomes" id="UP001642483"/>
    </source>
</evidence>
<feature type="transmembrane region" description="Helical" evidence="14">
    <location>
        <begin position="338"/>
        <end position="359"/>
    </location>
</feature>
<organism evidence="15 16">
    <name type="scientific">Clavelina lepadiformis</name>
    <name type="common">Light-bulb sea squirt</name>
    <name type="synonym">Ascidia lepadiformis</name>
    <dbReference type="NCBI Taxonomy" id="159417"/>
    <lineage>
        <taxon>Eukaryota</taxon>
        <taxon>Metazoa</taxon>
        <taxon>Chordata</taxon>
        <taxon>Tunicata</taxon>
        <taxon>Ascidiacea</taxon>
        <taxon>Aplousobranchia</taxon>
        <taxon>Clavelinidae</taxon>
        <taxon>Clavelina</taxon>
    </lineage>
</organism>
<evidence type="ECO:0000256" key="11">
    <source>
        <dbReference type="ARBA" id="ARBA00023201"/>
    </source>
</evidence>
<keyword evidence="10" id="KW-0325">Glycoprotein</keyword>
<dbReference type="Pfam" id="PF00474">
    <property type="entry name" value="SSF"/>
    <property type="match status" value="1"/>
</dbReference>
<reference evidence="15 16" key="1">
    <citation type="submission" date="2024-02" db="EMBL/GenBank/DDBJ databases">
        <authorList>
            <person name="Daric V."/>
            <person name="Darras S."/>
        </authorList>
    </citation>
    <scope>NUCLEOTIDE SEQUENCE [LARGE SCALE GENOMIC DNA]</scope>
</reference>
<keyword evidence="3" id="KW-0813">Transport</keyword>
<feature type="transmembrane region" description="Helical" evidence="14">
    <location>
        <begin position="52"/>
        <end position="70"/>
    </location>
</feature>